<evidence type="ECO:0000256" key="3">
    <source>
        <dbReference type="ARBA" id="ARBA00022729"/>
    </source>
</evidence>
<dbReference type="AlphaFoldDB" id="W5SX13"/>
<sequence length="222" mass="22330">MQNLTNVGEVVSGVTAGSASQVAGSGVSVQDVKETVKALKGIVAANTNKAVKPTKDTVSSGDTNGGKVLKTTSSGEATAADASKALAIVNSVTGEDMLYAITSADENSDVVAEATTTNATDPKHAVKLAVTGSATSSDTAENASKVAVAGGIALRSLLKGGKLNVGSQTADSMAVNGSLEVSAANRLLKSIENVIQVIIKQCLEQTQQILGDSKSKSPQEKK</sequence>
<dbReference type="SUPFAM" id="SSF74748">
    <property type="entry name" value="Variable surface antigen VlsE"/>
    <property type="match status" value="1"/>
</dbReference>
<dbReference type="EMBL" id="CP005753">
    <property type="protein sequence ID" value="AHH11440.1"/>
    <property type="molecule type" value="Genomic_DNA"/>
</dbReference>
<evidence type="ECO:0000256" key="7">
    <source>
        <dbReference type="ARBA" id="ARBA00023288"/>
    </source>
</evidence>
<reference evidence="9" key="1">
    <citation type="submission" date="2013-04" db="EMBL/GenBank/DDBJ databases">
        <title>Comparative Genomics of Relapsing Fever Spirochetes.</title>
        <authorList>
            <person name="Schwan T.G."/>
            <person name="Raffel S.J."/>
            <person name="Porcella S.F."/>
            <person name="Martens C.A."/>
            <person name="Bruno D.P."/>
            <person name="Ricklefs S.M."/>
            <person name="Barbian K.B."/>
        </authorList>
    </citation>
    <scope>NUCLEOTIDE SEQUENCE</scope>
    <source>
        <strain evidence="9">Co53</strain>
        <plasmid evidence="9">unnamed</plasmid>
    </source>
</reference>
<geneLocation type="plasmid" evidence="9">
    <name>unnamed</name>
</geneLocation>
<evidence type="ECO:0000313" key="9">
    <source>
        <dbReference type="EMBL" id="AHH11440.1"/>
    </source>
</evidence>
<keyword evidence="7 8" id="KW-0449">Lipoprotein</keyword>
<proteinExistence type="predicted"/>
<dbReference type="GO" id="GO:0009279">
    <property type="term" value="C:cell outer membrane"/>
    <property type="evidence" value="ECO:0007669"/>
    <property type="project" value="UniProtKB-SubCell"/>
</dbReference>
<keyword evidence="9" id="KW-0614">Plasmid</keyword>
<keyword evidence="3" id="KW-0732">Signal</keyword>
<dbReference type="RefSeq" id="WP_155806435.1">
    <property type="nucleotide sequence ID" value="NZ_CP005753.1"/>
</dbReference>
<dbReference type="InterPro" id="IPR000680">
    <property type="entry name" value="Borrelia_lipo"/>
</dbReference>
<keyword evidence="4 8" id="KW-0472">Membrane</keyword>
<gene>
    <name evidence="9" type="ORF">BCO_0900086</name>
</gene>
<evidence type="ECO:0000256" key="8">
    <source>
        <dbReference type="RuleBase" id="RU363105"/>
    </source>
</evidence>
<evidence type="ECO:0000256" key="5">
    <source>
        <dbReference type="ARBA" id="ARBA00023139"/>
    </source>
</evidence>
<dbReference type="HOGENOM" id="CLU_054711_2_0_12"/>
<name>W5SX13_9SPIR</name>
<dbReference type="Pfam" id="PF00921">
    <property type="entry name" value="Lipoprotein_2"/>
    <property type="match status" value="1"/>
</dbReference>
<comment type="subcellular location">
    <subcellularLocation>
        <location evidence="2 8">Cell outer membrane</location>
        <topology evidence="2 8">Lipid-anchor</topology>
    </subcellularLocation>
</comment>
<evidence type="ECO:0000256" key="6">
    <source>
        <dbReference type="ARBA" id="ARBA00023237"/>
    </source>
</evidence>
<evidence type="ECO:0000256" key="1">
    <source>
        <dbReference type="ARBA" id="ARBA00003932"/>
    </source>
</evidence>
<dbReference type="OrthoDB" id="351107at2"/>
<organism evidence="9">
    <name type="scientific">Borrelia coriaceae ATCC 43381</name>
    <dbReference type="NCBI Taxonomy" id="1408429"/>
    <lineage>
        <taxon>Bacteria</taxon>
        <taxon>Pseudomonadati</taxon>
        <taxon>Spirochaetota</taxon>
        <taxon>Spirochaetia</taxon>
        <taxon>Spirochaetales</taxon>
        <taxon>Borreliaceae</taxon>
        <taxon>Borrelia</taxon>
    </lineage>
</organism>
<keyword evidence="6 8" id="KW-0998">Cell outer membrane</keyword>
<comment type="function">
    <text evidence="1 8">The Vlp and Vsp proteins are antigenically distinct proteins, only one vlp or vsp gene is transcriptionally active at any one time. Switching between these genes is a mechanism of host immune response evasion.</text>
</comment>
<protein>
    <recommendedName>
        <fullName evidence="8">Variable large protein</fullName>
    </recommendedName>
</protein>
<accession>W5SX13</accession>
<evidence type="ECO:0000256" key="2">
    <source>
        <dbReference type="ARBA" id="ARBA00004459"/>
    </source>
</evidence>
<keyword evidence="5 8" id="KW-0564">Palmitate</keyword>
<evidence type="ECO:0000256" key="4">
    <source>
        <dbReference type="ARBA" id="ARBA00023136"/>
    </source>
</evidence>